<feature type="non-terminal residue" evidence="1">
    <location>
        <position position="56"/>
    </location>
</feature>
<name>A0A9P6MHK4_9FUNG</name>
<dbReference type="EMBL" id="JAAAHW010000533">
    <property type="protein sequence ID" value="KAG0001404.1"/>
    <property type="molecule type" value="Genomic_DNA"/>
</dbReference>
<evidence type="ECO:0000313" key="1">
    <source>
        <dbReference type="EMBL" id="KAG0001404.1"/>
    </source>
</evidence>
<keyword evidence="2" id="KW-1185">Reference proteome</keyword>
<protein>
    <submittedName>
        <fullName evidence="1">Uncharacterized protein</fullName>
    </submittedName>
</protein>
<accession>A0A9P6MHK4</accession>
<dbReference type="AlphaFoldDB" id="A0A9P6MHK4"/>
<organism evidence="1 2">
    <name type="scientific">Modicella reniformis</name>
    <dbReference type="NCBI Taxonomy" id="1440133"/>
    <lineage>
        <taxon>Eukaryota</taxon>
        <taxon>Fungi</taxon>
        <taxon>Fungi incertae sedis</taxon>
        <taxon>Mucoromycota</taxon>
        <taxon>Mortierellomycotina</taxon>
        <taxon>Mortierellomycetes</taxon>
        <taxon>Mortierellales</taxon>
        <taxon>Mortierellaceae</taxon>
        <taxon>Modicella</taxon>
    </lineage>
</organism>
<reference evidence="1" key="1">
    <citation type="journal article" date="2020" name="Fungal Divers.">
        <title>Resolving the Mortierellaceae phylogeny through synthesis of multi-gene phylogenetics and phylogenomics.</title>
        <authorList>
            <person name="Vandepol N."/>
            <person name="Liber J."/>
            <person name="Desiro A."/>
            <person name="Na H."/>
            <person name="Kennedy M."/>
            <person name="Barry K."/>
            <person name="Grigoriev I.V."/>
            <person name="Miller A.N."/>
            <person name="O'Donnell K."/>
            <person name="Stajich J.E."/>
            <person name="Bonito G."/>
        </authorList>
    </citation>
    <scope>NUCLEOTIDE SEQUENCE</scope>
    <source>
        <strain evidence="1">MES-2147</strain>
    </source>
</reference>
<evidence type="ECO:0000313" key="2">
    <source>
        <dbReference type="Proteomes" id="UP000749646"/>
    </source>
</evidence>
<comment type="caution">
    <text evidence="1">The sequence shown here is derived from an EMBL/GenBank/DDBJ whole genome shotgun (WGS) entry which is preliminary data.</text>
</comment>
<sequence length="56" mass="6414">MGRFIRGQAYSEGEELLMDDCLVISESNFKDYFGPVFALHNNFALFRLNPNFHGGK</sequence>
<dbReference type="OrthoDB" id="2315391at2759"/>
<proteinExistence type="predicted"/>
<dbReference type="Proteomes" id="UP000749646">
    <property type="component" value="Unassembled WGS sequence"/>
</dbReference>
<gene>
    <name evidence="1" type="ORF">BGZ65_003519</name>
</gene>